<protein>
    <submittedName>
        <fullName evidence="1">Uncharacterized protein</fullName>
    </submittedName>
</protein>
<name>A0ACB8Z5V3_ARCLA</name>
<reference evidence="2" key="1">
    <citation type="journal article" date="2022" name="Mol. Ecol. Resour.">
        <title>The genomes of chicory, endive, great burdock and yacon provide insights into Asteraceae palaeo-polyploidization history and plant inulin production.</title>
        <authorList>
            <person name="Fan W."/>
            <person name="Wang S."/>
            <person name="Wang H."/>
            <person name="Wang A."/>
            <person name="Jiang F."/>
            <person name="Liu H."/>
            <person name="Zhao H."/>
            <person name="Xu D."/>
            <person name="Zhang Y."/>
        </authorList>
    </citation>
    <scope>NUCLEOTIDE SEQUENCE [LARGE SCALE GENOMIC DNA]</scope>
    <source>
        <strain evidence="2">cv. Niubang</strain>
    </source>
</reference>
<accession>A0ACB8Z5V3</accession>
<dbReference type="Proteomes" id="UP001055879">
    <property type="component" value="Linkage Group LG11"/>
</dbReference>
<evidence type="ECO:0000313" key="2">
    <source>
        <dbReference type="Proteomes" id="UP001055879"/>
    </source>
</evidence>
<dbReference type="EMBL" id="CM042057">
    <property type="protein sequence ID" value="KAI3693382.1"/>
    <property type="molecule type" value="Genomic_DNA"/>
</dbReference>
<proteinExistence type="predicted"/>
<sequence length="892" mass="100613">MAVVSSASARGAQRIDQIRYPVVDNSEIMEIRGEIVGETPPREVEDKIYVAVGKDLKESQLILRWALHNSGGRQICILHVHQPSEKIPIMGTKFRINQLEAHQVKAFHDEERQNMHQLVDKYKQICQEAGVCVEVQHIEMESIEKGIVELILQHNVRRLVMGAAADKQYSKRMADLKSKKAIYVRLHAAPSCQIQFICRGKIIFTRQSRLDGLGVSISSPALLPNTNSDSGQSSLRSKSVSEAQNTRLRLNSLAPEYNRVISDNRGTRRHVFTSPNDNLESTPVSRLNAGRPYDEWSGISQRSPSIGSRLSTCSSDLVDDSSLIPYATTESGEIRSDYSDVAGFIEDIRRPSPPSVLQEGSMNDELYDQLEQAMAEADNSRRDAFEESIRRRNAEKDAMEAKRRVKRSESLYANELRQRREIDEELERTKEEHENIKKELDEVVEELRRALEQKSFLESQVADFDQTVQELEQKMFSAVELLQNYKKDRDELQVECDDALRSLEELREKQAEEASSSSTSQFYTEFSFSEIKDATCNFDSSLKIGEGGYGSIFKCFLRHTEVAIKMLHSHSLQGPSEFQQEVNVLSKLRHPNLVTLIGACPDAWIIVYEYLSGGSLEDRLNCKDNTPPLSWQNRIRIAAELCSVLIFLHSCGIVHGDLKPANLLLDKNLVSKLSDFGICRVLSQNEFSSNNTSLCCRTDPKGTFVYMDPEFLSTGELTSKSDTYSFGIILLRLLTGRSALGLTKEVQYALNKENLNNILDPTAGDWPFVQAQQLALLAMNCCDVARKNRPDLASEAWKVLEPMRVSCGLSSFKFGAEGQCQIPHYFNCPIFQEMMQDPVVAADGYTYEAEALRGWLDSGHNTSPMTNLELANSNLVPNHALRSAIQEWLQQS</sequence>
<keyword evidence="2" id="KW-1185">Reference proteome</keyword>
<gene>
    <name evidence="1" type="ORF">L6452_33217</name>
</gene>
<reference evidence="1 2" key="2">
    <citation type="journal article" date="2022" name="Mol. Ecol. Resour.">
        <title>The genomes of chicory, endive, great burdock and yacon provide insights into Asteraceae paleo-polyploidization history and plant inulin production.</title>
        <authorList>
            <person name="Fan W."/>
            <person name="Wang S."/>
            <person name="Wang H."/>
            <person name="Wang A."/>
            <person name="Jiang F."/>
            <person name="Liu H."/>
            <person name="Zhao H."/>
            <person name="Xu D."/>
            <person name="Zhang Y."/>
        </authorList>
    </citation>
    <scope>NUCLEOTIDE SEQUENCE [LARGE SCALE GENOMIC DNA]</scope>
    <source>
        <strain evidence="2">cv. Niubang</strain>
    </source>
</reference>
<evidence type="ECO:0000313" key="1">
    <source>
        <dbReference type="EMBL" id="KAI3693382.1"/>
    </source>
</evidence>
<organism evidence="1 2">
    <name type="scientific">Arctium lappa</name>
    <name type="common">Greater burdock</name>
    <name type="synonym">Lappa major</name>
    <dbReference type="NCBI Taxonomy" id="4217"/>
    <lineage>
        <taxon>Eukaryota</taxon>
        <taxon>Viridiplantae</taxon>
        <taxon>Streptophyta</taxon>
        <taxon>Embryophyta</taxon>
        <taxon>Tracheophyta</taxon>
        <taxon>Spermatophyta</taxon>
        <taxon>Magnoliopsida</taxon>
        <taxon>eudicotyledons</taxon>
        <taxon>Gunneridae</taxon>
        <taxon>Pentapetalae</taxon>
        <taxon>asterids</taxon>
        <taxon>campanulids</taxon>
        <taxon>Asterales</taxon>
        <taxon>Asteraceae</taxon>
        <taxon>Carduoideae</taxon>
        <taxon>Cardueae</taxon>
        <taxon>Arctiinae</taxon>
        <taxon>Arctium</taxon>
    </lineage>
</organism>
<comment type="caution">
    <text evidence="1">The sequence shown here is derived from an EMBL/GenBank/DDBJ whole genome shotgun (WGS) entry which is preliminary data.</text>
</comment>